<dbReference type="InterPro" id="IPR011032">
    <property type="entry name" value="GroES-like_sf"/>
</dbReference>
<dbReference type="GO" id="GO:0008270">
    <property type="term" value="F:zinc ion binding"/>
    <property type="evidence" value="ECO:0007669"/>
    <property type="project" value="InterPro"/>
</dbReference>
<dbReference type="OrthoDB" id="4190732at2"/>
<dbReference type="CDD" id="cd08241">
    <property type="entry name" value="QOR1"/>
    <property type="match status" value="1"/>
</dbReference>
<dbReference type="PROSITE" id="PS01162">
    <property type="entry name" value="QOR_ZETA_CRYSTAL"/>
    <property type="match status" value="1"/>
</dbReference>
<dbReference type="InterPro" id="IPR020843">
    <property type="entry name" value="ER"/>
</dbReference>
<dbReference type="KEGG" id="pre:PCA10_28200"/>
<dbReference type="InterPro" id="IPR051397">
    <property type="entry name" value="Zn-ADH-like_protein"/>
</dbReference>
<dbReference type="Proteomes" id="UP000015503">
    <property type="component" value="Chromosome"/>
</dbReference>
<dbReference type="InterPro" id="IPR013149">
    <property type="entry name" value="ADH-like_C"/>
</dbReference>
<feature type="domain" description="Enoyl reductase (ER)" evidence="1">
    <location>
        <begin position="10"/>
        <end position="321"/>
    </location>
</feature>
<protein>
    <submittedName>
        <fullName evidence="2">Putative zinc-containing alcohol dehydrogenase</fullName>
    </submittedName>
</protein>
<dbReference type="SMART" id="SM00829">
    <property type="entry name" value="PKS_ER"/>
    <property type="match status" value="1"/>
</dbReference>
<dbReference type="PANTHER" id="PTHR43677">
    <property type="entry name" value="SHORT-CHAIN DEHYDROGENASE/REDUCTASE"/>
    <property type="match status" value="1"/>
</dbReference>
<dbReference type="AlphaFoldDB" id="S6AF88"/>
<dbReference type="Pfam" id="PF00107">
    <property type="entry name" value="ADH_zinc_N"/>
    <property type="match status" value="1"/>
</dbReference>
<dbReference type="InterPro" id="IPR002364">
    <property type="entry name" value="Quin_OxRdtase/zeta-crystal_CS"/>
</dbReference>
<dbReference type="eggNOG" id="COG0604">
    <property type="taxonomic scope" value="Bacteria"/>
</dbReference>
<dbReference type="EMBL" id="AP013068">
    <property type="protein sequence ID" value="BAN48552.1"/>
    <property type="molecule type" value="Genomic_DNA"/>
</dbReference>
<sequence length="346" mass="36472">MKALVCKHHGEPESLSFEDWPAPTPRDGEVLVALHAAGLNYPDILQVAGTYQIGSAIPCVFGAEGAGEVIACGAGVEQFRPGDRVLVLAMGCWAEQVCVPAAALVKLAEGIDMVSAAAFPVAYNTAWHALLQRGDLRAGETLLVHGASGGVGLAAVQIGKYLGARVIATGSCDDKLERVRRLGADQVINCRTRALREALHELTDGAGVDVVFDPVGGAQVDATLKSLAPFGRLLVIGFTSGQIAQLPSNLLLLREAVAIGVNIGQWTRRNPAASRQNLVDIQARIAAGQLVPFVARTFDLADGAAALRSILNREVVGKYVLLTELGKLHADRCLREKSFAHRGRGA</sequence>
<dbReference type="RefSeq" id="WP_016492744.1">
    <property type="nucleotide sequence ID" value="NC_021499.1"/>
</dbReference>
<dbReference type="SUPFAM" id="SSF50129">
    <property type="entry name" value="GroES-like"/>
    <property type="match status" value="1"/>
</dbReference>
<name>S6AF88_METRE</name>
<accession>S6AF88</accession>
<dbReference type="Pfam" id="PF08240">
    <property type="entry name" value="ADH_N"/>
    <property type="match status" value="1"/>
</dbReference>
<dbReference type="GO" id="GO:0016491">
    <property type="term" value="F:oxidoreductase activity"/>
    <property type="evidence" value="ECO:0007669"/>
    <property type="project" value="InterPro"/>
</dbReference>
<proteinExistence type="predicted"/>
<gene>
    <name evidence="2" type="ORF">PCA10_28200</name>
</gene>
<evidence type="ECO:0000259" key="1">
    <source>
        <dbReference type="SMART" id="SM00829"/>
    </source>
</evidence>
<dbReference type="PATRIC" id="fig|1245471.3.peg.2856"/>
<dbReference type="Gene3D" id="3.90.180.10">
    <property type="entry name" value="Medium-chain alcohol dehydrogenases, catalytic domain"/>
    <property type="match status" value="1"/>
</dbReference>
<reference evidence="2 3" key="1">
    <citation type="journal article" date="2013" name="Genome Announc.">
        <title>Complete Genome Sequence of the Carbazole Degrader Pseudomonas resinovorans Strain CA10 (NBRC 106553).</title>
        <authorList>
            <person name="Shintani M."/>
            <person name="Hosoyama A."/>
            <person name="Ohji S."/>
            <person name="Tsuchikane K."/>
            <person name="Takarada H."/>
            <person name="Yamazoe A."/>
            <person name="Fujita N."/>
            <person name="Nojiri H."/>
        </authorList>
    </citation>
    <scope>NUCLEOTIDE SEQUENCE [LARGE SCALE GENOMIC DNA]</scope>
    <source>
        <strain evidence="2 3">NBRC 106553</strain>
    </source>
</reference>
<dbReference type="InterPro" id="IPR036291">
    <property type="entry name" value="NAD(P)-bd_dom_sf"/>
</dbReference>
<dbReference type="InterPro" id="IPR013154">
    <property type="entry name" value="ADH-like_N"/>
</dbReference>
<dbReference type="STRING" id="1245471.PCA10_28200"/>
<organism evidence="2 3">
    <name type="scientific">Metapseudomonas resinovorans NBRC 106553</name>
    <dbReference type="NCBI Taxonomy" id="1245471"/>
    <lineage>
        <taxon>Bacteria</taxon>
        <taxon>Pseudomonadati</taxon>
        <taxon>Pseudomonadota</taxon>
        <taxon>Gammaproteobacteria</taxon>
        <taxon>Pseudomonadales</taxon>
        <taxon>Pseudomonadaceae</taxon>
        <taxon>Metapseudomonas</taxon>
    </lineage>
</organism>
<evidence type="ECO:0000313" key="3">
    <source>
        <dbReference type="Proteomes" id="UP000015503"/>
    </source>
</evidence>
<dbReference type="Gene3D" id="3.40.50.720">
    <property type="entry name" value="NAD(P)-binding Rossmann-like Domain"/>
    <property type="match status" value="1"/>
</dbReference>
<evidence type="ECO:0000313" key="2">
    <source>
        <dbReference type="EMBL" id="BAN48552.1"/>
    </source>
</evidence>
<dbReference type="SUPFAM" id="SSF51735">
    <property type="entry name" value="NAD(P)-binding Rossmann-fold domains"/>
    <property type="match status" value="1"/>
</dbReference>
<dbReference type="HOGENOM" id="CLU_026673_3_1_6"/>
<keyword evidence="3" id="KW-1185">Reference proteome</keyword>
<dbReference type="PANTHER" id="PTHR43677:SF4">
    <property type="entry name" value="QUINONE OXIDOREDUCTASE-LIKE PROTEIN 2"/>
    <property type="match status" value="1"/>
</dbReference>